<evidence type="ECO:0000313" key="4">
    <source>
        <dbReference type="Proteomes" id="UP000315353"/>
    </source>
</evidence>
<proteinExistence type="predicted"/>
<reference evidence="1 3" key="1">
    <citation type="submission" date="2014-08" db="EMBL/GenBank/DDBJ databases">
        <title>Complete genome sequence of Corynebacterium flavescens OJ8(T)(=DSM 20296(T)), isolated from cheese.</title>
        <authorList>
            <person name="Ruckert C."/>
            <person name="Albersmeier A."/>
            <person name="Winkler A."/>
            <person name="Kalinowski J."/>
        </authorList>
    </citation>
    <scope>NUCLEOTIDE SEQUENCE [LARGE SCALE GENOMIC DNA]</scope>
    <source>
        <strain evidence="1 3">OJ8</strain>
    </source>
</reference>
<name>A0A1L7CMI3_CORFL</name>
<evidence type="ECO:0000313" key="3">
    <source>
        <dbReference type="Proteomes" id="UP000185479"/>
    </source>
</evidence>
<dbReference type="RefSeq" id="WP_075729964.1">
    <property type="nucleotide sequence ID" value="NZ_BJNB01000003.1"/>
</dbReference>
<reference evidence="2 4" key="2">
    <citation type="submission" date="2019-06" db="EMBL/GenBank/DDBJ databases">
        <title>Whole genome shotgun sequence of Corynebacterium flavescens NBRC 14136.</title>
        <authorList>
            <person name="Hosoyama A."/>
            <person name="Uohara A."/>
            <person name="Ohji S."/>
            <person name="Ichikawa N."/>
        </authorList>
    </citation>
    <scope>NUCLEOTIDE SEQUENCE [LARGE SCALE GENOMIC DNA]</scope>
    <source>
        <strain evidence="2 4">NBRC 14136</strain>
    </source>
</reference>
<dbReference type="AlphaFoldDB" id="A0A1L7CMI3"/>
<dbReference type="STRING" id="28028.CFLV_07350"/>
<dbReference type="GeneID" id="82880529"/>
<dbReference type="KEGG" id="cfc:CFLV_07350"/>
<gene>
    <name evidence="2" type="ORF">CFL01nite_03450</name>
    <name evidence="1" type="ORF">CFLV_07350</name>
</gene>
<dbReference type="Proteomes" id="UP000315353">
    <property type="component" value="Unassembled WGS sequence"/>
</dbReference>
<keyword evidence="3" id="KW-1185">Reference proteome</keyword>
<accession>A0A1L7CMI3</accession>
<organism evidence="1 3">
    <name type="scientific">Corynebacterium flavescens</name>
    <dbReference type="NCBI Taxonomy" id="28028"/>
    <lineage>
        <taxon>Bacteria</taxon>
        <taxon>Bacillati</taxon>
        <taxon>Actinomycetota</taxon>
        <taxon>Actinomycetes</taxon>
        <taxon>Mycobacteriales</taxon>
        <taxon>Corynebacteriaceae</taxon>
        <taxon>Corynebacterium</taxon>
    </lineage>
</organism>
<dbReference type="EMBL" id="BJNB01000003">
    <property type="protein sequence ID" value="GEB96850.1"/>
    <property type="molecule type" value="Genomic_DNA"/>
</dbReference>
<dbReference type="Proteomes" id="UP000185479">
    <property type="component" value="Chromosome"/>
</dbReference>
<protein>
    <submittedName>
        <fullName evidence="1">Uncharacterized protein</fullName>
    </submittedName>
</protein>
<dbReference type="EMBL" id="CP009246">
    <property type="protein sequence ID" value="APT87018.1"/>
    <property type="molecule type" value="Genomic_DNA"/>
</dbReference>
<dbReference type="OrthoDB" id="4420183at2"/>
<evidence type="ECO:0000313" key="1">
    <source>
        <dbReference type="EMBL" id="APT87018.1"/>
    </source>
</evidence>
<sequence length="264" mass="27445">MTANVSASGAAVKDNLEMQAIGLNFERWQDAVEAAISTNLLTVTGEVRGGQLIQFTDPSGAEINILAVEPFATYIGFEAVTQAFAHVDMVNDVLAYLEIVDPFGTTLATATANLAQGPLLADVEQQQWQQVGITAMGLDVRRYADADSYEASEGAYPATFNSEGAEIVAKGSGSHAPTPACEFSARVMESEWRHNQLTGEKFMHLIMDGAFPFDLCLPESFGELPEKGSVLAGTALLTASIALPTGGGCGGGSCGCGSGGCGGH</sequence>
<evidence type="ECO:0000313" key="2">
    <source>
        <dbReference type="EMBL" id="GEB96850.1"/>
    </source>
</evidence>